<dbReference type="Pfam" id="PF03358">
    <property type="entry name" value="FMN_red"/>
    <property type="match status" value="1"/>
</dbReference>
<dbReference type="InterPro" id="IPR050712">
    <property type="entry name" value="NAD(P)H-dep_reductase"/>
</dbReference>
<name>F4PKY7_CACFS</name>
<dbReference type="InterPro" id="IPR029039">
    <property type="entry name" value="Flavoprotein-like_sf"/>
</dbReference>
<evidence type="ECO:0000313" key="3">
    <source>
        <dbReference type="Proteomes" id="UP000007797"/>
    </source>
</evidence>
<evidence type="ECO:0000313" key="2">
    <source>
        <dbReference type="EMBL" id="EGG23209.1"/>
    </source>
</evidence>
<dbReference type="PANTHER" id="PTHR30543:SF21">
    <property type="entry name" value="NAD(P)H-DEPENDENT FMN REDUCTASE LOT6"/>
    <property type="match status" value="1"/>
</dbReference>
<dbReference type="OMA" id="NDHTKAW"/>
<dbReference type="GeneID" id="14875172"/>
<keyword evidence="3" id="KW-1185">Reference proteome</keyword>
<sequence>MSKKIGLIIGSVRTYRVGDKIAKWFLENSGITSKFKVDVIDLREENLPFYDEMLAPMAMKQQFTKEHGKRWQAKINSYDGFVFVASEYNFGYAPALKNAIDYLFEEWKGKPAVIVSYGYAVAGTSSAAQLRHVLEKSMLGMKVMPTMPSVKLEGSMFNEQGQFKDINKSFEPFKANAEKAVEELSGAF</sequence>
<dbReference type="GO" id="GO:0016491">
    <property type="term" value="F:oxidoreductase activity"/>
    <property type="evidence" value="ECO:0007669"/>
    <property type="project" value="InterPro"/>
</dbReference>
<dbReference type="RefSeq" id="XP_004361060.1">
    <property type="nucleotide sequence ID" value="XM_004361003.1"/>
</dbReference>
<proteinExistence type="predicted"/>
<dbReference type="GO" id="GO:0010181">
    <property type="term" value="F:FMN binding"/>
    <property type="evidence" value="ECO:0007669"/>
    <property type="project" value="TreeGrafter"/>
</dbReference>
<dbReference type="KEGG" id="dfa:DFA_05341"/>
<feature type="domain" description="NADPH-dependent FMN reductase-like" evidence="1">
    <location>
        <begin position="4"/>
        <end position="146"/>
    </location>
</feature>
<protein>
    <submittedName>
        <fullName evidence="2">NADPH-dependent FMN reductase family protein</fullName>
    </submittedName>
</protein>
<gene>
    <name evidence="2" type="ORF">DFA_05341</name>
</gene>
<dbReference type="Gene3D" id="3.40.50.360">
    <property type="match status" value="1"/>
</dbReference>
<accession>F4PKY7</accession>
<dbReference type="EMBL" id="GL883008">
    <property type="protein sequence ID" value="EGG23209.1"/>
    <property type="molecule type" value="Genomic_DNA"/>
</dbReference>
<dbReference type="InterPro" id="IPR005025">
    <property type="entry name" value="FMN_Rdtase-like_dom"/>
</dbReference>
<reference evidence="3" key="1">
    <citation type="journal article" date="2011" name="Genome Res.">
        <title>Phylogeny-wide analysis of social amoeba genomes highlights ancient origins for complex intercellular communication.</title>
        <authorList>
            <person name="Heidel A.J."/>
            <person name="Lawal H.M."/>
            <person name="Felder M."/>
            <person name="Schilde C."/>
            <person name="Helps N.R."/>
            <person name="Tunggal B."/>
            <person name="Rivero F."/>
            <person name="John U."/>
            <person name="Schleicher M."/>
            <person name="Eichinger L."/>
            <person name="Platzer M."/>
            <person name="Noegel A.A."/>
            <person name="Schaap P."/>
            <person name="Gloeckner G."/>
        </authorList>
    </citation>
    <scope>NUCLEOTIDE SEQUENCE [LARGE SCALE GENOMIC DNA]</scope>
    <source>
        <strain evidence="3">SH3</strain>
    </source>
</reference>
<evidence type="ECO:0000259" key="1">
    <source>
        <dbReference type="Pfam" id="PF03358"/>
    </source>
</evidence>
<organism evidence="2 3">
    <name type="scientific">Cavenderia fasciculata</name>
    <name type="common">Slime mold</name>
    <name type="synonym">Dictyostelium fasciculatum</name>
    <dbReference type="NCBI Taxonomy" id="261658"/>
    <lineage>
        <taxon>Eukaryota</taxon>
        <taxon>Amoebozoa</taxon>
        <taxon>Evosea</taxon>
        <taxon>Eumycetozoa</taxon>
        <taxon>Dictyostelia</taxon>
        <taxon>Acytosteliales</taxon>
        <taxon>Cavenderiaceae</taxon>
        <taxon>Cavenderia</taxon>
    </lineage>
</organism>
<dbReference type="Proteomes" id="UP000007797">
    <property type="component" value="Unassembled WGS sequence"/>
</dbReference>
<dbReference type="PANTHER" id="PTHR30543">
    <property type="entry name" value="CHROMATE REDUCTASE"/>
    <property type="match status" value="1"/>
</dbReference>
<dbReference type="SUPFAM" id="SSF52218">
    <property type="entry name" value="Flavoproteins"/>
    <property type="match status" value="1"/>
</dbReference>
<dbReference type="OrthoDB" id="17788at2759"/>
<dbReference type="GO" id="GO:0005829">
    <property type="term" value="C:cytosol"/>
    <property type="evidence" value="ECO:0007669"/>
    <property type="project" value="TreeGrafter"/>
</dbReference>
<dbReference type="AlphaFoldDB" id="F4PKY7"/>